<reference evidence="2 3" key="1">
    <citation type="submission" date="2020-08" db="EMBL/GenBank/DDBJ databases">
        <title>Genomic Encyclopedia of Type Strains, Phase III (KMG-III): the genomes of soil and plant-associated and newly described type strains.</title>
        <authorList>
            <person name="Whitman W."/>
        </authorList>
    </citation>
    <scope>NUCLEOTIDE SEQUENCE [LARGE SCALE GENOMIC DNA]</scope>
    <source>
        <strain evidence="2 3">CECT 8654</strain>
    </source>
</reference>
<gene>
    <name evidence="2" type="ORF">FHR99_003175</name>
</gene>
<name>A0A7W4Z8F3_9GAMM</name>
<keyword evidence="3" id="KW-1185">Reference proteome</keyword>
<proteinExistence type="predicted"/>
<dbReference type="Proteomes" id="UP000537130">
    <property type="component" value="Unassembled WGS sequence"/>
</dbReference>
<dbReference type="AlphaFoldDB" id="A0A7W4Z8F3"/>
<dbReference type="InterPro" id="IPR046847">
    <property type="entry name" value="Xre-like_HTH"/>
</dbReference>
<protein>
    <submittedName>
        <fullName evidence="2">Transcriptional regulator with XRE-family HTH domain</fullName>
    </submittedName>
</protein>
<organism evidence="2 3">
    <name type="scientific">Litorivivens lipolytica</name>
    <dbReference type="NCBI Taxonomy" id="1524264"/>
    <lineage>
        <taxon>Bacteria</taxon>
        <taxon>Pseudomonadati</taxon>
        <taxon>Pseudomonadota</taxon>
        <taxon>Gammaproteobacteria</taxon>
        <taxon>Litorivivens</taxon>
    </lineage>
</organism>
<dbReference type="EMBL" id="JACHWY010000004">
    <property type="protein sequence ID" value="MBB3048901.1"/>
    <property type="molecule type" value="Genomic_DNA"/>
</dbReference>
<accession>A0A7W4Z8F3</accession>
<comment type="caution">
    <text evidence="2">The sequence shown here is derived from an EMBL/GenBank/DDBJ whole genome shotgun (WGS) entry which is preliminary data.</text>
</comment>
<evidence type="ECO:0000259" key="1">
    <source>
        <dbReference type="Pfam" id="PF20432"/>
    </source>
</evidence>
<sequence>MNQKVKATKSERAAVVAEAVLETAHLLGMKDKTLAEVLGLSPGMVSNLRHGKAELEEGKHPFEMAVALIRIYRSLAGIVGLQEKHLRGWFNAHNADLGAVPAELVRKPQGLFTTLTYLDSHRAII</sequence>
<dbReference type="Pfam" id="PF20432">
    <property type="entry name" value="Xre-like-HTH"/>
    <property type="match status" value="1"/>
</dbReference>
<feature type="domain" description="Antitoxin Xre-like helix-turn-helix" evidence="1">
    <location>
        <begin position="10"/>
        <end position="55"/>
    </location>
</feature>
<evidence type="ECO:0000313" key="3">
    <source>
        <dbReference type="Proteomes" id="UP000537130"/>
    </source>
</evidence>
<evidence type="ECO:0000313" key="2">
    <source>
        <dbReference type="EMBL" id="MBB3048901.1"/>
    </source>
</evidence>
<dbReference type="RefSeq" id="WP_183411691.1">
    <property type="nucleotide sequence ID" value="NZ_JACHWY010000004.1"/>
</dbReference>